<keyword evidence="4" id="KW-1185">Reference proteome</keyword>
<organism evidence="3 4">
    <name type="scientific">Tanacetum coccineum</name>
    <dbReference type="NCBI Taxonomy" id="301880"/>
    <lineage>
        <taxon>Eukaryota</taxon>
        <taxon>Viridiplantae</taxon>
        <taxon>Streptophyta</taxon>
        <taxon>Embryophyta</taxon>
        <taxon>Tracheophyta</taxon>
        <taxon>Spermatophyta</taxon>
        <taxon>Magnoliopsida</taxon>
        <taxon>eudicotyledons</taxon>
        <taxon>Gunneridae</taxon>
        <taxon>Pentapetalae</taxon>
        <taxon>asterids</taxon>
        <taxon>campanulids</taxon>
        <taxon>Asterales</taxon>
        <taxon>Asteraceae</taxon>
        <taxon>Asteroideae</taxon>
        <taxon>Anthemideae</taxon>
        <taxon>Anthemidinae</taxon>
        <taxon>Tanacetum</taxon>
    </lineage>
</organism>
<evidence type="ECO:0000259" key="2">
    <source>
        <dbReference type="Pfam" id="PF13976"/>
    </source>
</evidence>
<dbReference type="Pfam" id="PF13976">
    <property type="entry name" value="gag_pre-integrs"/>
    <property type="match status" value="1"/>
</dbReference>
<evidence type="ECO:0000256" key="1">
    <source>
        <dbReference type="SAM" id="MobiDB-lite"/>
    </source>
</evidence>
<evidence type="ECO:0000313" key="4">
    <source>
        <dbReference type="Proteomes" id="UP001151760"/>
    </source>
</evidence>
<gene>
    <name evidence="3" type="ORF">Tco_1016142</name>
</gene>
<dbReference type="Proteomes" id="UP001151760">
    <property type="component" value="Unassembled WGS sequence"/>
</dbReference>
<comment type="caution">
    <text evidence="3">The sequence shown here is derived from an EMBL/GenBank/DDBJ whole genome shotgun (WGS) entry which is preliminary data.</text>
</comment>
<accession>A0ABQ5FPN8</accession>
<name>A0ABQ5FPN8_9ASTR</name>
<sequence length="629" mass="71752">MYNLVVITIAEEEPYVGKNDARLGKWVEITMKKLKRLLSITDGDERKHSLDYTHVDIHYVEDQRKNLLSKLNLEHVSQRDEISDLKKVIEKWTSNKPSKSPSKNMLDVNSDSKSDNLEPLPPLPKLTGAKYTEIKKVPEKRSAIKAPKKRTMTVSPSASDPKPEKKADSSTEQLLLTLMKEGSSLRKAPLIPSPFITCKYCGFNDHYSDECDYYFGCDIGSSIAHETTDCTKKPSSTSKKARIANKRSTEPIEKYSKEPGFKVVFGDNSSGDIEGYGLVNYNGITFTRVNWIWHKRLSHLNFKNINKLARQNLIAGLSSLSFSKDNTFPAYLFRPVKPQTISHNKYTLVKVDEYSRTIENLNEVRVKELRSDNGNETDPSLSRDMERQHMMCSEEDHLTSATSMCLVVLCTFTITKTTWENFMLNLMMDSSLSTLQFTKHYRYLTSKDKKWRKLIMLHSVKMMKLSPKQAQKVMKSTLIKTYPFLMKPRSTVPQCSRNDPILPSDETPLITTADDHHVANEQDDSESVEDLGFADDQVSTIREPISEDKPSPTITLPSAEVFTNPHVPQDRWSREKYIELVNILSEPQAGVTTRSRIRDSKAASTHECLYVNFLSKIEPKKLAEALEEE</sequence>
<feature type="region of interest" description="Disordered" evidence="1">
    <location>
        <begin position="228"/>
        <end position="249"/>
    </location>
</feature>
<dbReference type="EMBL" id="BQNB010017564">
    <property type="protein sequence ID" value="GJT64662.1"/>
    <property type="molecule type" value="Genomic_DNA"/>
</dbReference>
<dbReference type="InterPro" id="IPR025724">
    <property type="entry name" value="GAG-pre-integrase_dom"/>
</dbReference>
<feature type="domain" description="GAG-pre-integrase" evidence="2">
    <location>
        <begin position="290"/>
        <end position="323"/>
    </location>
</feature>
<reference evidence="3" key="1">
    <citation type="journal article" date="2022" name="Int. J. Mol. Sci.">
        <title>Draft Genome of Tanacetum Coccineum: Genomic Comparison of Closely Related Tanacetum-Family Plants.</title>
        <authorList>
            <person name="Yamashiro T."/>
            <person name="Shiraishi A."/>
            <person name="Nakayama K."/>
            <person name="Satake H."/>
        </authorList>
    </citation>
    <scope>NUCLEOTIDE SEQUENCE</scope>
</reference>
<feature type="compositionally biased region" description="Low complexity" evidence="1">
    <location>
        <begin position="94"/>
        <end position="104"/>
    </location>
</feature>
<feature type="region of interest" description="Disordered" evidence="1">
    <location>
        <begin position="93"/>
        <end position="170"/>
    </location>
</feature>
<protein>
    <submittedName>
        <fullName evidence="3">Retrovirus-related pol polyprotein from transposon TNT 1-94</fullName>
    </submittedName>
</protein>
<feature type="compositionally biased region" description="Basic and acidic residues" evidence="1">
    <location>
        <begin position="132"/>
        <end position="142"/>
    </location>
</feature>
<reference evidence="3" key="2">
    <citation type="submission" date="2022-01" db="EMBL/GenBank/DDBJ databases">
        <authorList>
            <person name="Yamashiro T."/>
            <person name="Shiraishi A."/>
            <person name="Satake H."/>
            <person name="Nakayama K."/>
        </authorList>
    </citation>
    <scope>NUCLEOTIDE SEQUENCE</scope>
</reference>
<evidence type="ECO:0000313" key="3">
    <source>
        <dbReference type="EMBL" id="GJT64662.1"/>
    </source>
</evidence>
<proteinExistence type="predicted"/>